<sequence length="217" mass="25216">MVQALKSDIQRMHENYIERLSTDRLWRARELSDLRVMHSKAETSREKVVTSRAIVVLSYAHWEGYCSSCAGTLVDFLEAKEVPYSTLPPDMLLGALAAALDSYRDTADNLVSRRKLIAIFQETLGNHIKNFDRRVILPRSNLNFERLRFIHETIGADIQPFQRYRLKIDKELVAWRHLVAHGEMFTLENYLAVAHTNLCEELMFLTKDTFETALYTH</sequence>
<dbReference type="RefSeq" id="WP_183525837.1">
    <property type="nucleotide sequence ID" value="NZ_JACIJM010000002.1"/>
</dbReference>
<reference evidence="2 3" key="1">
    <citation type="submission" date="2020-08" db="EMBL/GenBank/DDBJ databases">
        <title>Genomic Encyclopedia of Type Strains, Phase IV (KMG-IV): sequencing the most valuable type-strain genomes for metagenomic binning, comparative biology and taxonomic classification.</title>
        <authorList>
            <person name="Goeker M."/>
        </authorList>
    </citation>
    <scope>NUCLEOTIDE SEQUENCE [LARGE SCALE GENOMIC DNA]</scope>
    <source>
        <strain evidence="2 3">DSM 101064</strain>
    </source>
</reference>
<evidence type="ECO:0000259" key="1">
    <source>
        <dbReference type="Pfam" id="PF18737"/>
    </source>
</evidence>
<proteinExistence type="predicted"/>
<dbReference type="Pfam" id="PF18737">
    <property type="entry name" value="HEPN_MAE_28990"/>
    <property type="match status" value="1"/>
</dbReference>
<dbReference type="EMBL" id="JACIJM010000002">
    <property type="protein sequence ID" value="MBB5721168.1"/>
    <property type="molecule type" value="Genomic_DNA"/>
</dbReference>
<feature type="domain" description="MAE-28990/MAE-18760-like HEPN" evidence="1">
    <location>
        <begin position="18"/>
        <end position="203"/>
    </location>
</feature>
<dbReference type="AlphaFoldDB" id="A0A7W9BII0"/>
<evidence type="ECO:0000313" key="3">
    <source>
        <dbReference type="Proteomes" id="UP000535415"/>
    </source>
</evidence>
<accession>A0A7W9BII0</accession>
<organism evidence="2 3">
    <name type="scientific">Yoonia ponticola</name>
    <dbReference type="NCBI Taxonomy" id="1524255"/>
    <lineage>
        <taxon>Bacteria</taxon>
        <taxon>Pseudomonadati</taxon>
        <taxon>Pseudomonadota</taxon>
        <taxon>Alphaproteobacteria</taxon>
        <taxon>Rhodobacterales</taxon>
        <taxon>Paracoccaceae</taxon>
        <taxon>Yoonia</taxon>
    </lineage>
</organism>
<protein>
    <recommendedName>
        <fullName evidence="1">MAE-28990/MAE-18760-like HEPN domain-containing protein</fullName>
    </recommendedName>
</protein>
<gene>
    <name evidence="2" type="ORF">FHS72_000775</name>
</gene>
<name>A0A7W9BII0_9RHOB</name>
<dbReference type="InterPro" id="IPR040788">
    <property type="entry name" value="HEPN_MAE_28990"/>
</dbReference>
<keyword evidence="3" id="KW-1185">Reference proteome</keyword>
<comment type="caution">
    <text evidence="2">The sequence shown here is derived from an EMBL/GenBank/DDBJ whole genome shotgun (WGS) entry which is preliminary data.</text>
</comment>
<evidence type="ECO:0000313" key="2">
    <source>
        <dbReference type="EMBL" id="MBB5721168.1"/>
    </source>
</evidence>
<dbReference type="Proteomes" id="UP000535415">
    <property type="component" value="Unassembled WGS sequence"/>
</dbReference>